<feature type="binding site" evidence="7">
    <location>
        <position position="324"/>
    </location>
    <ligand>
        <name>Fe(3+)</name>
        <dbReference type="ChEBI" id="CHEBI:29034"/>
    </ligand>
</feature>
<comment type="caution">
    <text evidence="9">The sequence shown here is derived from an EMBL/GenBank/DDBJ whole genome shotgun (WGS) entry which is preliminary data.</text>
</comment>
<dbReference type="PANTHER" id="PTHR42752">
    <property type="entry name" value="IMIDAZOLONEPROPIONASE"/>
    <property type="match status" value="1"/>
</dbReference>
<evidence type="ECO:0000313" key="9">
    <source>
        <dbReference type="EMBL" id="GGB51703.1"/>
    </source>
</evidence>
<accession>A0ABQ1ITN7</accession>
<keyword evidence="3 7" id="KW-0378">Hydrolase</keyword>
<organism evidence="9 10">
    <name type="scientific">Tistrella bauzanensis</name>
    <dbReference type="NCBI Taxonomy" id="657419"/>
    <lineage>
        <taxon>Bacteria</taxon>
        <taxon>Pseudomonadati</taxon>
        <taxon>Pseudomonadota</taxon>
        <taxon>Alphaproteobacteria</taxon>
        <taxon>Geminicoccales</taxon>
        <taxon>Geminicoccaceae</taxon>
        <taxon>Tistrella</taxon>
    </lineage>
</organism>
<dbReference type="Gene3D" id="2.30.40.10">
    <property type="entry name" value="Urease, subunit C, domain 1"/>
    <property type="match status" value="1"/>
</dbReference>
<dbReference type="SUPFAM" id="SSF51338">
    <property type="entry name" value="Composite domain of metallo-dependent hydrolases"/>
    <property type="match status" value="1"/>
</dbReference>
<evidence type="ECO:0000256" key="6">
    <source>
        <dbReference type="ARBA" id="ARBA00023004"/>
    </source>
</evidence>
<feature type="binding site" evidence="7">
    <location>
        <position position="81"/>
    </location>
    <ligand>
        <name>Fe(3+)</name>
        <dbReference type="ChEBI" id="CHEBI:29034"/>
    </ligand>
</feature>
<comment type="cofactor">
    <cofactor evidence="7">
        <name>Zn(2+)</name>
        <dbReference type="ChEBI" id="CHEBI:29105"/>
    </cofactor>
    <cofactor evidence="7">
        <name>Fe(3+)</name>
        <dbReference type="ChEBI" id="CHEBI:29034"/>
    </cofactor>
    <text evidence="7">Binds 1 zinc or iron ion per subunit.</text>
</comment>
<feature type="binding site" evidence="7">
    <location>
        <position position="328"/>
    </location>
    <ligand>
        <name>N-formimidoyl-L-glutamate</name>
        <dbReference type="ChEBI" id="CHEBI:58928"/>
    </ligand>
</feature>
<dbReference type="CDD" id="cd01296">
    <property type="entry name" value="Imidazolone-5PH"/>
    <property type="match status" value="1"/>
</dbReference>
<gene>
    <name evidence="7 9" type="primary">hutI</name>
    <name evidence="9" type="ORF">GCM10011505_35990</name>
</gene>
<dbReference type="InterPro" id="IPR006680">
    <property type="entry name" value="Amidohydro-rel"/>
</dbReference>
<feature type="binding site" evidence="7">
    <location>
        <position position="252"/>
    </location>
    <ligand>
        <name>4-imidazolone-5-propanoate</name>
        <dbReference type="ChEBI" id="CHEBI:77893"/>
    </ligand>
</feature>
<comment type="pathway">
    <text evidence="7">Amino-acid degradation; L-histidine degradation into L-glutamate; N-formimidoyl-L-glutamate from L-histidine: step 3/3.</text>
</comment>
<dbReference type="PANTHER" id="PTHR42752:SF1">
    <property type="entry name" value="IMIDAZOLONEPROPIONASE-RELATED"/>
    <property type="match status" value="1"/>
</dbReference>
<comment type="subcellular location">
    <subcellularLocation>
        <location evidence="7">Cytoplasm</location>
    </subcellularLocation>
</comment>
<dbReference type="EC" id="3.5.2.7" evidence="1 7"/>
<comment type="function">
    <text evidence="7">Catalyzes the hydrolytic cleavage of the carbon-nitrogen bond in imidazolone-5-propanoate to yield N-formimidoyl-L-glutamate. It is the third step in the universal histidine degradation pathway.</text>
</comment>
<evidence type="ECO:0000256" key="4">
    <source>
        <dbReference type="ARBA" id="ARBA00022808"/>
    </source>
</evidence>
<dbReference type="Proteomes" id="UP000603352">
    <property type="component" value="Unassembled WGS sequence"/>
</dbReference>
<keyword evidence="7" id="KW-0963">Cytoplasm</keyword>
<keyword evidence="6 7" id="KW-0408">Iron</keyword>
<proteinExistence type="inferred from homology"/>
<feature type="binding site" evidence="7">
    <location>
        <position position="326"/>
    </location>
    <ligand>
        <name>N-formimidoyl-L-glutamate</name>
        <dbReference type="ChEBI" id="CHEBI:58928"/>
    </ligand>
</feature>
<evidence type="ECO:0000256" key="5">
    <source>
        <dbReference type="ARBA" id="ARBA00022833"/>
    </source>
</evidence>
<evidence type="ECO:0000259" key="8">
    <source>
        <dbReference type="Pfam" id="PF01979"/>
    </source>
</evidence>
<feature type="binding site" evidence="7">
    <location>
        <position position="329"/>
    </location>
    <ligand>
        <name>4-imidazolone-5-propanoate</name>
        <dbReference type="ChEBI" id="CHEBI:77893"/>
    </ligand>
</feature>
<feature type="binding site" evidence="7">
    <location>
        <position position="324"/>
    </location>
    <ligand>
        <name>Zn(2+)</name>
        <dbReference type="ChEBI" id="CHEBI:29105"/>
    </ligand>
</feature>
<dbReference type="InterPro" id="IPR005920">
    <property type="entry name" value="HutI"/>
</dbReference>
<keyword evidence="4 7" id="KW-0369">Histidine metabolism</keyword>
<dbReference type="HAMAP" id="MF_00372">
    <property type="entry name" value="HutI"/>
    <property type="match status" value="1"/>
</dbReference>
<keyword evidence="2 7" id="KW-0479">Metal-binding</keyword>
<dbReference type="EMBL" id="BMDZ01000048">
    <property type="protein sequence ID" value="GGB51703.1"/>
    <property type="molecule type" value="Genomic_DNA"/>
</dbReference>
<name>A0ABQ1ITN7_9PROT</name>
<dbReference type="InterPro" id="IPR032466">
    <property type="entry name" value="Metal_Hydrolase"/>
</dbReference>
<dbReference type="Gene3D" id="3.20.20.140">
    <property type="entry name" value="Metal-dependent hydrolases"/>
    <property type="match status" value="1"/>
</dbReference>
<dbReference type="SUPFAM" id="SSF51556">
    <property type="entry name" value="Metallo-dependent hydrolases"/>
    <property type="match status" value="1"/>
</dbReference>
<evidence type="ECO:0000256" key="7">
    <source>
        <dbReference type="HAMAP-Rule" id="MF_00372"/>
    </source>
</evidence>
<evidence type="ECO:0000313" key="10">
    <source>
        <dbReference type="Proteomes" id="UP000603352"/>
    </source>
</evidence>
<feature type="binding site" evidence="7">
    <location>
        <position position="81"/>
    </location>
    <ligand>
        <name>Zn(2+)</name>
        <dbReference type="ChEBI" id="CHEBI:29105"/>
    </ligand>
</feature>
<feature type="binding site" evidence="7">
    <location>
        <position position="249"/>
    </location>
    <ligand>
        <name>Zn(2+)</name>
        <dbReference type="ChEBI" id="CHEBI:29105"/>
    </ligand>
</feature>
<feature type="binding site" evidence="7">
    <location>
        <position position="249"/>
    </location>
    <ligand>
        <name>Fe(3+)</name>
        <dbReference type="ChEBI" id="CHEBI:29034"/>
    </ligand>
</feature>
<feature type="binding site" evidence="7">
    <location>
        <position position="184"/>
    </location>
    <ligand>
        <name>4-imidazolone-5-propanoate</name>
        <dbReference type="ChEBI" id="CHEBI:77893"/>
    </ligand>
</feature>
<evidence type="ECO:0000256" key="3">
    <source>
        <dbReference type="ARBA" id="ARBA00022801"/>
    </source>
</evidence>
<protein>
    <recommendedName>
        <fullName evidence="1 7">Imidazolonepropionase</fullName>
        <ecNumber evidence="1 7">3.5.2.7</ecNumber>
    </recommendedName>
    <alternativeName>
        <fullName evidence="7">Imidazolone-5-propionate hydrolase</fullName>
    </alternativeName>
</protein>
<comment type="catalytic activity">
    <reaction evidence="7">
        <text>4-imidazolone-5-propanoate + H2O = N-formimidoyl-L-glutamate</text>
        <dbReference type="Rhea" id="RHEA:23660"/>
        <dbReference type="ChEBI" id="CHEBI:15377"/>
        <dbReference type="ChEBI" id="CHEBI:58928"/>
        <dbReference type="ChEBI" id="CHEBI:77893"/>
        <dbReference type="EC" id="3.5.2.7"/>
    </reaction>
</comment>
<feature type="domain" description="Amidohydrolase-related" evidence="8">
    <location>
        <begin position="71"/>
        <end position="394"/>
    </location>
</feature>
<dbReference type="NCBIfam" id="TIGR01224">
    <property type="entry name" value="hutI"/>
    <property type="match status" value="1"/>
</dbReference>
<feature type="binding site" evidence="7">
    <location>
        <position position="151"/>
    </location>
    <ligand>
        <name>N-formimidoyl-L-glutamate</name>
        <dbReference type="ChEBI" id="CHEBI:58928"/>
    </ligand>
</feature>
<feature type="binding site" evidence="7">
    <location>
        <position position="79"/>
    </location>
    <ligand>
        <name>Zn(2+)</name>
        <dbReference type="ChEBI" id="CHEBI:29105"/>
    </ligand>
</feature>
<reference evidence="10" key="1">
    <citation type="journal article" date="2019" name="Int. J. Syst. Evol. Microbiol.">
        <title>The Global Catalogue of Microorganisms (GCM) 10K type strain sequencing project: providing services to taxonomists for standard genome sequencing and annotation.</title>
        <authorList>
            <consortium name="The Broad Institute Genomics Platform"/>
            <consortium name="The Broad Institute Genome Sequencing Center for Infectious Disease"/>
            <person name="Wu L."/>
            <person name="Ma J."/>
        </authorList>
    </citation>
    <scope>NUCLEOTIDE SEQUENCE [LARGE SCALE GENOMIC DNA]</scope>
    <source>
        <strain evidence="10">CGMCC 1.10188</strain>
    </source>
</reference>
<dbReference type="Pfam" id="PF01979">
    <property type="entry name" value="Amidohydro_1"/>
    <property type="match status" value="1"/>
</dbReference>
<feature type="binding site" evidence="7">
    <location>
        <position position="88"/>
    </location>
    <ligand>
        <name>4-imidazolone-5-propanoate</name>
        <dbReference type="ChEBI" id="CHEBI:77893"/>
    </ligand>
</feature>
<evidence type="ECO:0000256" key="1">
    <source>
        <dbReference type="ARBA" id="ARBA00012864"/>
    </source>
</evidence>
<keyword evidence="10" id="KW-1185">Reference proteome</keyword>
<dbReference type="InterPro" id="IPR011059">
    <property type="entry name" value="Metal-dep_hydrolase_composite"/>
</dbReference>
<sequence>MTDSPRWDRIWVNIHAATMVDDAAGGAYGAIGDAAVAVLGDRIAWVGAMHDLPDLPARLAAEVIDGRGAWMTPGLIDCHTHLVYGGSRALEFEARLNGASYEDIARAGGGILSTVTATRGADEDRLAAMALPRLDALLAEGVTTIEVKSGYGLETDTELRMLRTARRLGRMRPVDVRTTLLGAHALPPEFADDAEAYVDLVCDEMIPAAVAAGLADAVDAFCERIGFTAGQTRRVFEAARRHGLPVKLHAEQLSDQKGAMLAAGFGALSADHLEYVDDDGIAAMAAAGTVAVLLPGAFYMLRETQLPPIAALRAAGVPIAISTDCNPGTSPVTSLLLMLNMACTLFRLTPEEALAGVTRVAARALGLADRGQIREGMRADLALWRIEAPAALSYMAGFNPCIGVVRAGVPRDPRHGFPVSAGGGDAA</sequence>
<dbReference type="RefSeq" id="WP_188580392.1">
    <property type="nucleotide sequence ID" value="NZ_BMDZ01000048.1"/>
</dbReference>
<feature type="binding site" evidence="7">
    <location>
        <position position="79"/>
    </location>
    <ligand>
        <name>Fe(3+)</name>
        <dbReference type="ChEBI" id="CHEBI:29034"/>
    </ligand>
</feature>
<keyword evidence="5 7" id="KW-0862">Zinc</keyword>
<comment type="similarity">
    <text evidence="7">Belongs to the metallo-dependent hydrolases superfamily. HutI family.</text>
</comment>
<evidence type="ECO:0000256" key="2">
    <source>
        <dbReference type="ARBA" id="ARBA00022723"/>
    </source>
</evidence>
<feature type="binding site" evidence="7">
    <location>
        <position position="151"/>
    </location>
    <ligand>
        <name>4-imidazolone-5-propanoate</name>
        <dbReference type="ChEBI" id="CHEBI:77893"/>
    </ligand>
</feature>